<dbReference type="Gene3D" id="1.10.1060.10">
    <property type="entry name" value="Alpha-helical ferredoxin"/>
    <property type="match status" value="2"/>
</dbReference>
<name>A0A5K7ZA58_9BACT</name>
<dbReference type="PROSITE" id="PS51379">
    <property type="entry name" value="4FE4S_FER_2"/>
    <property type="match status" value="1"/>
</dbReference>
<organism evidence="7 8">
    <name type="scientific">Desulfosarcina widdelii</name>
    <dbReference type="NCBI Taxonomy" id="947919"/>
    <lineage>
        <taxon>Bacteria</taxon>
        <taxon>Pseudomonadati</taxon>
        <taxon>Thermodesulfobacteriota</taxon>
        <taxon>Desulfobacteria</taxon>
        <taxon>Desulfobacterales</taxon>
        <taxon>Desulfosarcinaceae</taxon>
        <taxon>Desulfosarcina</taxon>
    </lineage>
</organism>
<evidence type="ECO:0000259" key="6">
    <source>
        <dbReference type="PROSITE" id="PS51379"/>
    </source>
</evidence>
<keyword evidence="5" id="KW-0411">Iron-sulfur</keyword>
<keyword evidence="2" id="KW-0479">Metal-binding</keyword>
<dbReference type="GO" id="GO:0051539">
    <property type="term" value="F:4 iron, 4 sulfur cluster binding"/>
    <property type="evidence" value="ECO:0007669"/>
    <property type="project" value="UniProtKB-KW"/>
</dbReference>
<keyword evidence="8" id="KW-1185">Reference proteome</keyword>
<sequence>MTLRKDIIGKCLENEPAFCTAACPFHLNVPAFVDNMQRGALNRAFRIYHNAVGFPAIVSRLCEQPCTTVCIRARVDDAVSMRLLERAVLGHATRQVPYDFNLPEKNKTVAIVGAGPSGLACALRLCQKKYAVTLFDRQDQVGGHLNDLLPEEVYLADIDRQFTHETYDRVHREIIQLDEIVSGFDAVYVATGANGRDFGLKPDRGGAFATGQPGVFMGGRLAGRNSCEAIADGLAAAHAIEGYIKVGCKNAPVRQSGTRLRMDPEGIEPLPSVPPADGIAYTMDEAVKEARRCLKCACDACIRFCDLMGHAGKTPKKVADDVQATIHPGTLAGDGTIAKRFMASCNHCGLCRTVCPLGIDMGEFLLTSHRTMSRKGAMPWAFHEFWLRDMAFSNSDRARFVKPPPKRAGRKDETCRYLFFPGCRLGASDPRYVIDAYEKLLTLEPDTGLMTGCCGAPAHWAGEEKQHGENLAEIQNHWTALGKPDVIFACPTCRQLFQRYLPDIPGEFLYSRFPQPKEKPPRETAGGTDENTVCVFDPCSSRNEPELQQAIRKQVQAAGFKLEPLPLEKALAQCCSWGGQIAIASPGYAGKIARSRVSQRPHPYVTYCINCRDIFASANKTVYHILDILLDINGPDRQPPTWTEQQNNRVLLKRQALKQFWDEEPEMETKNRKTGVTLHVPEAVQADLNRKRILESDMQALVDHCETTGKKILDPETGIFSGHLKIGYMTFWAQYRPKVGAAEALAFELINGYGHRMEIVEE</sequence>
<evidence type="ECO:0000256" key="1">
    <source>
        <dbReference type="ARBA" id="ARBA00022485"/>
    </source>
</evidence>
<dbReference type="GO" id="GO:0016491">
    <property type="term" value="F:oxidoreductase activity"/>
    <property type="evidence" value="ECO:0007669"/>
    <property type="project" value="UniProtKB-KW"/>
</dbReference>
<evidence type="ECO:0000256" key="3">
    <source>
        <dbReference type="ARBA" id="ARBA00023002"/>
    </source>
</evidence>
<protein>
    <recommendedName>
        <fullName evidence="6">4Fe-4S ferredoxin-type domain-containing protein</fullName>
    </recommendedName>
</protein>
<dbReference type="Proteomes" id="UP000427769">
    <property type="component" value="Chromosome"/>
</dbReference>
<keyword evidence="3" id="KW-0560">Oxidoreductase</keyword>
<dbReference type="AlphaFoldDB" id="A0A5K7ZA58"/>
<dbReference type="GO" id="GO:0046872">
    <property type="term" value="F:metal ion binding"/>
    <property type="evidence" value="ECO:0007669"/>
    <property type="project" value="UniProtKB-KW"/>
</dbReference>
<feature type="domain" description="4Fe-4S ferredoxin-type" evidence="6">
    <location>
        <begin position="336"/>
        <end position="364"/>
    </location>
</feature>
<dbReference type="Pfam" id="PF13450">
    <property type="entry name" value="NAD_binding_8"/>
    <property type="match status" value="1"/>
</dbReference>
<dbReference type="Gene3D" id="3.50.50.60">
    <property type="entry name" value="FAD/NAD(P)-binding domain"/>
    <property type="match status" value="1"/>
</dbReference>
<dbReference type="Pfam" id="PF14691">
    <property type="entry name" value="Fer4_20"/>
    <property type="match status" value="1"/>
</dbReference>
<evidence type="ECO:0000313" key="8">
    <source>
        <dbReference type="Proteomes" id="UP000427769"/>
    </source>
</evidence>
<dbReference type="InterPro" id="IPR017900">
    <property type="entry name" value="4Fe4S_Fe_S_CS"/>
</dbReference>
<dbReference type="GO" id="GO:0005886">
    <property type="term" value="C:plasma membrane"/>
    <property type="evidence" value="ECO:0007669"/>
    <property type="project" value="TreeGrafter"/>
</dbReference>
<dbReference type="RefSeq" id="WP_155307340.1">
    <property type="nucleotide sequence ID" value="NZ_AP021875.1"/>
</dbReference>
<dbReference type="InterPro" id="IPR017896">
    <property type="entry name" value="4Fe4S_Fe-S-bd"/>
</dbReference>
<keyword evidence="4" id="KW-0408">Iron</keyword>
<dbReference type="InterPro" id="IPR051460">
    <property type="entry name" value="HdrC_iron-sulfur_subunit"/>
</dbReference>
<dbReference type="PRINTS" id="PR00419">
    <property type="entry name" value="ADXRDTASE"/>
</dbReference>
<keyword evidence="1" id="KW-0004">4Fe-4S</keyword>
<evidence type="ECO:0000256" key="4">
    <source>
        <dbReference type="ARBA" id="ARBA00023004"/>
    </source>
</evidence>
<dbReference type="Pfam" id="PF02754">
    <property type="entry name" value="CCG"/>
    <property type="match status" value="1"/>
</dbReference>
<evidence type="ECO:0000256" key="5">
    <source>
        <dbReference type="ARBA" id="ARBA00023014"/>
    </source>
</evidence>
<dbReference type="InterPro" id="IPR009051">
    <property type="entry name" value="Helical_ferredxn"/>
</dbReference>
<dbReference type="SUPFAM" id="SSF54862">
    <property type="entry name" value="4Fe-4S ferredoxins"/>
    <property type="match status" value="1"/>
</dbReference>
<gene>
    <name evidence="7" type="ORF">DSCW_61530</name>
</gene>
<dbReference type="NCBIfam" id="NF045663">
    <property type="entry name" value="diclust_near_Sec"/>
    <property type="match status" value="1"/>
</dbReference>
<evidence type="ECO:0000256" key="2">
    <source>
        <dbReference type="ARBA" id="ARBA00022723"/>
    </source>
</evidence>
<dbReference type="Pfam" id="PF13534">
    <property type="entry name" value="Fer4_17"/>
    <property type="match status" value="1"/>
</dbReference>
<dbReference type="InterPro" id="IPR036188">
    <property type="entry name" value="FAD/NAD-bd_sf"/>
</dbReference>
<dbReference type="PANTHER" id="PTHR43255">
    <property type="entry name" value="IRON-SULFUR-BINDING OXIDOREDUCTASE FADF-RELATED-RELATED"/>
    <property type="match status" value="1"/>
</dbReference>
<dbReference type="EMBL" id="AP021875">
    <property type="protein sequence ID" value="BBO78736.1"/>
    <property type="molecule type" value="Genomic_DNA"/>
</dbReference>
<proteinExistence type="predicted"/>
<evidence type="ECO:0000313" key="7">
    <source>
        <dbReference type="EMBL" id="BBO78736.1"/>
    </source>
</evidence>
<dbReference type="InterPro" id="IPR028261">
    <property type="entry name" value="DPD_II"/>
</dbReference>
<dbReference type="SUPFAM" id="SSF51971">
    <property type="entry name" value="Nucleotide-binding domain"/>
    <property type="match status" value="1"/>
</dbReference>
<dbReference type="OrthoDB" id="9803192at2"/>
<dbReference type="InterPro" id="IPR004017">
    <property type="entry name" value="Cys_rich_dom"/>
</dbReference>
<reference evidence="7 8" key="1">
    <citation type="submission" date="2019-11" db="EMBL/GenBank/DDBJ databases">
        <title>Comparative genomics of hydrocarbon-degrading Desulfosarcina strains.</title>
        <authorList>
            <person name="Watanabe M."/>
            <person name="Kojima H."/>
            <person name="Fukui M."/>
        </authorList>
    </citation>
    <scope>NUCLEOTIDE SEQUENCE [LARGE SCALE GENOMIC DNA]</scope>
    <source>
        <strain evidence="7 8">PP31</strain>
    </source>
</reference>
<accession>A0A5K7ZA58</accession>
<dbReference type="KEGG" id="dwd:DSCW_61530"/>
<dbReference type="PANTHER" id="PTHR43255:SF1">
    <property type="entry name" value="IRON-SULFUR-BINDING OXIDOREDUCTASE FADF-RELATED"/>
    <property type="match status" value="1"/>
</dbReference>
<dbReference type="PROSITE" id="PS00198">
    <property type="entry name" value="4FE4S_FER_1"/>
    <property type="match status" value="1"/>
</dbReference>